<dbReference type="InterPro" id="IPR051496">
    <property type="entry name" value="H-rev107_PLA/AT"/>
</dbReference>
<accession>A0A5P2H3U5</accession>
<keyword evidence="5" id="KW-0012">Acyltransferase</keyword>
<dbReference type="GO" id="GO:0004623">
    <property type="term" value="F:phospholipase A2 activity"/>
    <property type="evidence" value="ECO:0007669"/>
    <property type="project" value="TreeGrafter"/>
</dbReference>
<sequence length="161" mass="17754">MQPRAQAQIRGDYAPDAYLPGTHLVTARDGYFHHGIYVGRGRVIHYGGFCDALHAAPVEEISLEAFAHGNPVTVKPEPFARYLGAQAVHRARSRLGEDRYHLLTNNCEHFCTWCVRGVARSEQVEACIRHPREGMQVALLLLRRVLPSGLTIEAGTVASAA</sequence>
<dbReference type="AlphaFoldDB" id="A0A5P2H3U5"/>
<dbReference type="PANTHER" id="PTHR13943">
    <property type="entry name" value="HRAS-LIKE SUPPRESSOR - RELATED"/>
    <property type="match status" value="1"/>
</dbReference>
<dbReference type="Pfam" id="PF04970">
    <property type="entry name" value="LRAT"/>
    <property type="match status" value="1"/>
</dbReference>
<dbReference type="EMBL" id="CP044065">
    <property type="protein sequence ID" value="QET02378.1"/>
    <property type="molecule type" value="Genomic_DNA"/>
</dbReference>
<keyword evidence="1 5" id="KW-0808">Transferase</keyword>
<evidence type="ECO:0000256" key="2">
    <source>
        <dbReference type="ARBA" id="ARBA00022801"/>
    </source>
</evidence>
<evidence type="ECO:0000313" key="6">
    <source>
        <dbReference type="Proteomes" id="UP000322822"/>
    </source>
</evidence>
<evidence type="ECO:0000256" key="1">
    <source>
        <dbReference type="ARBA" id="ARBA00022679"/>
    </source>
</evidence>
<keyword evidence="2" id="KW-0378">Hydrolase</keyword>
<dbReference type="Proteomes" id="UP000322822">
    <property type="component" value="Chromosome 1"/>
</dbReference>
<dbReference type="PANTHER" id="PTHR13943:SF77">
    <property type="entry name" value="LRAT DOMAIN-CONTAINING PROTEIN"/>
    <property type="match status" value="1"/>
</dbReference>
<dbReference type="OrthoDB" id="9812095at2"/>
<protein>
    <submittedName>
        <fullName evidence="5">Lecithin retinol acyltransferase family protein</fullName>
    </submittedName>
</protein>
<dbReference type="Gene3D" id="3.90.1720.10">
    <property type="entry name" value="endopeptidase domain like (from Nostoc punctiforme)"/>
    <property type="match status" value="1"/>
</dbReference>
<dbReference type="GO" id="GO:0016410">
    <property type="term" value="F:N-acyltransferase activity"/>
    <property type="evidence" value="ECO:0007669"/>
    <property type="project" value="TreeGrafter"/>
</dbReference>
<keyword evidence="3" id="KW-0443">Lipid metabolism</keyword>
<organism evidence="5 6">
    <name type="scientific">Cupriavidus pauculus</name>
    <dbReference type="NCBI Taxonomy" id="82633"/>
    <lineage>
        <taxon>Bacteria</taxon>
        <taxon>Pseudomonadati</taxon>
        <taxon>Pseudomonadota</taxon>
        <taxon>Betaproteobacteria</taxon>
        <taxon>Burkholderiales</taxon>
        <taxon>Burkholderiaceae</taxon>
        <taxon>Cupriavidus</taxon>
    </lineage>
</organism>
<proteinExistence type="predicted"/>
<dbReference type="RefSeq" id="WP_150372412.1">
    <property type="nucleotide sequence ID" value="NZ_CP044065.1"/>
</dbReference>
<dbReference type="PROSITE" id="PS51934">
    <property type="entry name" value="LRAT"/>
    <property type="match status" value="1"/>
</dbReference>
<gene>
    <name evidence="5" type="ORF">FOB72_10255</name>
</gene>
<dbReference type="GO" id="GO:0005737">
    <property type="term" value="C:cytoplasm"/>
    <property type="evidence" value="ECO:0007669"/>
    <property type="project" value="TreeGrafter"/>
</dbReference>
<dbReference type="GO" id="GO:0008970">
    <property type="term" value="F:phospholipase A1 activity"/>
    <property type="evidence" value="ECO:0007669"/>
    <property type="project" value="TreeGrafter"/>
</dbReference>
<name>A0A5P2H3U5_9BURK</name>
<feature type="domain" description="LRAT" evidence="4">
    <location>
        <begin position="23"/>
        <end position="123"/>
    </location>
</feature>
<dbReference type="InterPro" id="IPR007053">
    <property type="entry name" value="LRAT_dom"/>
</dbReference>
<reference evidence="5 6" key="1">
    <citation type="submission" date="2019-09" db="EMBL/GenBank/DDBJ databases">
        <title>FDA dAtabase for Regulatory Grade micrObial Sequences (FDA-ARGOS): Supporting development and validation of Infectious Disease Dx tests.</title>
        <authorList>
            <person name="Sciortino C."/>
            <person name="Tallon L."/>
            <person name="Sadzewicz L."/>
            <person name="Vavikolanu K."/>
            <person name="Mehta A."/>
            <person name="Aluvathingal J."/>
            <person name="Nadendla S."/>
            <person name="Nandy P."/>
            <person name="Geyer C."/>
            <person name="Yan Y."/>
            <person name="Sichtig H."/>
        </authorList>
    </citation>
    <scope>NUCLEOTIDE SEQUENCE [LARGE SCALE GENOMIC DNA]</scope>
    <source>
        <strain evidence="5 6">FDAARGOS_664</strain>
    </source>
</reference>
<dbReference type="GO" id="GO:0070292">
    <property type="term" value="P:N-acylphosphatidylethanolamine metabolic process"/>
    <property type="evidence" value="ECO:0007669"/>
    <property type="project" value="TreeGrafter"/>
</dbReference>
<evidence type="ECO:0000259" key="4">
    <source>
        <dbReference type="PROSITE" id="PS51934"/>
    </source>
</evidence>
<evidence type="ECO:0000313" key="5">
    <source>
        <dbReference type="EMBL" id="QET02378.1"/>
    </source>
</evidence>
<evidence type="ECO:0000256" key="3">
    <source>
        <dbReference type="ARBA" id="ARBA00023098"/>
    </source>
</evidence>